<dbReference type="InterPro" id="IPR009057">
    <property type="entry name" value="Homeodomain-like_sf"/>
</dbReference>
<dbReference type="PANTHER" id="PTHR43280">
    <property type="entry name" value="ARAC-FAMILY TRANSCRIPTIONAL REGULATOR"/>
    <property type="match status" value="1"/>
</dbReference>
<gene>
    <name evidence="5" type="ORF">H7B67_24440</name>
</gene>
<dbReference type="GO" id="GO:0003700">
    <property type="term" value="F:DNA-binding transcription factor activity"/>
    <property type="evidence" value="ECO:0007669"/>
    <property type="project" value="InterPro"/>
</dbReference>
<keyword evidence="2" id="KW-0238">DNA-binding</keyword>
<evidence type="ECO:0000256" key="1">
    <source>
        <dbReference type="ARBA" id="ARBA00023015"/>
    </source>
</evidence>
<dbReference type="InterPro" id="IPR018062">
    <property type="entry name" value="HTH_AraC-typ_CS"/>
</dbReference>
<reference evidence="5 6" key="1">
    <citation type="submission" date="2020-08" db="EMBL/GenBank/DDBJ databases">
        <title>Cohnella phylogeny.</title>
        <authorList>
            <person name="Dunlap C."/>
        </authorList>
    </citation>
    <scope>NUCLEOTIDE SEQUENCE [LARGE SCALE GENOMIC DNA]</scope>
    <source>
        <strain evidence="5 6">DSM 25241</strain>
    </source>
</reference>
<dbReference type="GO" id="GO:0043565">
    <property type="term" value="F:sequence-specific DNA binding"/>
    <property type="evidence" value="ECO:0007669"/>
    <property type="project" value="InterPro"/>
</dbReference>
<dbReference type="Gene3D" id="2.60.120.10">
    <property type="entry name" value="Jelly Rolls"/>
    <property type="match status" value="1"/>
</dbReference>
<organism evidence="5 6">
    <name type="scientific">Cohnella thailandensis</name>
    <dbReference type="NCBI Taxonomy" id="557557"/>
    <lineage>
        <taxon>Bacteria</taxon>
        <taxon>Bacillati</taxon>
        <taxon>Bacillota</taxon>
        <taxon>Bacilli</taxon>
        <taxon>Bacillales</taxon>
        <taxon>Paenibacillaceae</taxon>
        <taxon>Cohnella</taxon>
    </lineage>
</organism>
<keyword evidence="3" id="KW-0804">Transcription</keyword>
<keyword evidence="6" id="KW-1185">Reference proteome</keyword>
<keyword evidence="1" id="KW-0805">Transcription regulation</keyword>
<evidence type="ECO:0000259" key="4">
    <source>
        <dbReference type="PROSITE" id="PS01124"/>
    </source>
</evidence>
<dbReference type="Pfam" id="PF02311">
    <property type="entry name" value="AraC_binding"/>
    <property type="match status" value="1"/>
</dbReference>
<evidence type="ECO:0000313" key="6">
    <source>
        <dbReference type="Proteomes" id="UP000535838"/>
    </source>
</evidence>
<dbReference type="PROSITE" id="PS01124">
    <property type="entry name" value="HTH_ARAC_FAMILY_2"/>
    <property type="match status" value="1"/>
</dbReference>
<dbReference type="RefSeq" id="WP_185122501.1">
    <property type="nucleotide sequence ID" value="NZ_JACJVQ010000021.1"/>
</dbReference>
<dbReference type="PANTHER" id="PTHR43280:SF2">
    <property type="entry name" value="HTH-TYPE TRANSCRIPTIONAL REGULATOR EXSA"/>
    <property type="match status" value="1"/>
</dbReference>
<sequence length="290" mass="33185">MNPYRKPFFGDPLFPFELVYHDKKNPDRELPDHLHDRYELVYVHQGSGTFFIDKAFYEKNPGDLFVIPGNTIHRSTPDANDPYVTSALFFSPAFAKTESTGDSYSPLRSFEASRKHKSYKLELPEELRADFESLLLQMDRELRQRELGYREAVRLLLGQLMLRLNRYSSSILTEESAADHGVGPSWMREALRAIDEHPERDASLAEISRRSAVTPPHFSRVFKQLTGMNLTDYVNAKRIILAKEQLAGTDDGVGVIAERCGFNSLPHFHRVFKSFTGMSPAAYKRSLHAQ</sequence>
<evidence type="ECO:0000256" key="3">
    <source>
        <dbReference type="ARBA" id="ARBA00023163"/>
    </source>
</evidence>
<name>A0A841T2N9_9BACL</name>
<protein>
    <submittedName>
        <fullName evidence="5">AraC family transcriptional regulator</fullName>
    </submittedName>
</protein>
<dbReference type="Pfam" id="PF12833">
    <property type="entry name" value="HTH_18"/>
    <property type="match status" value="1"/>
</dbReference>
<dbReference type="Gene3D" id="1.10.10.60">
    <property type="entry name" value="Homeodomain-like"/>
    <property type="match status" value="2"/>
</dbReference>
<accession>A0A841T2N9</accession>
<dbReference type="SMART" id="SM00342">
    <property type="entry name" value="HTH_ARAC"/>
    <property type="match status" value="1"/>
</dbReference>
<evidence type="ECO:0000256" key="2">
    <source>
        <dbReference type="ARBA" id="ARBA00023125"/>
    </source>
</evidence>
<dbReference type="InterPro" id="IPR037923">
    <property type="entry name" value="HTH-like"/>
</dbReference>
<feature type="domain" description="HTH araC/xylS-type" evidence="4">
    <location>
        <begin position="188"/>
        <end position="286"/>
    </location>
</feature>
<evidence type="ECO:0000313" key="5">
    <source>
        <dbReference type="EMBL" id="MBB6637289.1"/>
    </source>
</evidence>
<dbReference type="SUPFAM" id="SSF51215">
    <property type="entry name" value="Regulatory protein AraC"/>
    <property type="match status" value="1"/>
</dbReference>
<dbReference type="InterPro" id="IPR003313">
    <property type="entry name" value="AraC-bd"/>
</dbReference>
<comment type="caution">
    <text evidence="5">The sequence shown here is derived from an EMBL/GenBank/DDBJ whole genome shotgun (WGS) entry which is preliminary data.</text>
</comment>
<dbReference type="EMBL" id="JACJVQ010000021">
    <property type="protein sequence ID" value="MBB6637289.1"/>
    <property type="molecule type" value="Genomic_DNA"/>
</dbReference>
<dbReference type="InterPro" id="IPR014710">
    <property type="entry name" value="RmlC-like_jellyroll"/>
</dbReference>
<dbReference type="SUPFAM" id="SSF46689">
    <property type="entry name" value="Homeodomain-like"/>
    <property type="match status" value="2"/>
</dbReference>
<dbReference type="Proteomes" id="UP000535838">
    <property type="component" value="Unassembled WGS sequence"/>
</dbReference>
<proteinExistence type="predicted"/>
<dbReference type="PROSITE" id="PS00041">
    <property type="entry name" value="HTH_ARAC_FAMILY_1"/>
    <property type="match status" value="1"/>
</dbReference>
<dbReference type="InterPro" id="IPR018060">
    <property type="entry name" value="HTH_AraC"/>
</dbReference>
<dbReference type="AlphaFoldDB" id="A0A841T2N9"/>